<evidence type="ECO:0000256" key="12">
    <source>
        <dbReference type="ARBA" id="ARBA00023288"/>
    </source>
</evidence>
<evidence type="ECO:0000256" key="3">
    <source>
        <dbReference type="ARBA" id="ARBA00004613"/>
    </source>
</evidence>
<keyword evidence="19" id="KW-1185">Reference proteome</keyword>
<evidence type="ECO:0000256" key="14">
    <source>
        <dbReference type="SAM" id="Phobius"/>
    </source>
</evidence>
<dbReference type="GO" id="GO:0005576">
    <property type="term" value="C:extracellular region"/>
    <property type="evidence" value="ECO:0007669"/>
    <property type="project" value="UniProtKB-SubCell"/>
</dbReference>
<sequence>MIRVKLLCILVTLCLLCGAAGAQSLSSVLVESPKCAVDCLLGLLSDQAFEGKDQSMLCEDKKFAQAIGNCLTDKCTMRQTMSMDERRYRFCGMKPTDLRAEFWIGTIIMATLASIFFACRMVAKVVLSLPWGVDDSLTVLSMAFMMTFFVILQILITVALGGEMWYLSDYQVTTGLQASNDSHVLFFFLEIFYIVTLAIIKSAILCFFLRIFPDDKFRVMAKCTLVFNALIGIIFFILTFFQTHPLTLFWEGWQKKAARRHIVDGTTRLTIPHGGLNLLLDIWMIVLPLTQLWEVGLKLKKKLGVIAMFSVGILLDSNQRAKVHDLVKY</sequence>
<organism evidence="18 19">
    <name type="scientific">Fusarium heterosporum</name>
    <dbReference type="NCBI Taxonomy" id="42747"/>
    <lineage>
        <taxon>Eukaryota</taxon>
        <taxon>Fungi</taxon>
        <taxon>Dikarya</taxon>
        <taxon>Ascomycota</taxon>
        <taxon>Pezizomycotina</taxon>
        <taxon>Sordariomycetes</taxon>
        <taxon>Hypocreomycetidae</taxon>
        <taxon>Hypocreales</taxon>
        <taxon>Nectriaceae</taxon>
        <taxon>Fusarium</taxon>
        <taxon>Fusarium heterosporum species complex</taxon>
    </lineage>
</organism>
<keyword evidence="6" id="KW-0325">Glycoprotein</keyword>
<dbReference type="InterPro" id="IPR049326">
    <property type="entry name" value="Rhodopsin_dom_fungi"/>
</dbReference>
<evidence type="ECO:0000259" key="17">
    <source>
        <dbReference type="Pfam" id="PF20684"/>
    </source>
</evidence>
<feature type="signal peptide" evidence="15">
    <location>
        <begin position="1"/>
        <end position="22"/>
    </location>
</feature>
<feature type="transmembrane region" description="Helical" evidence="14">
    <location>
        <begin position="186"/>
        <end position="212"/>
    </location>
</feature>
<evidence type="ECO:0000256" key="2">
    <source>
        <dbReference type="ARBA" id="ARBA00004589"/>
    </source>
</evidence>
<accession>A0A8H5WJW0</accession>
<keyword evidence="7 14" id="KW-0812">Transmembrane</keyword>
<dbReference type="Pfam" id="PF20684">
    <property type="entry name" value="Fung_rhodopsin"/>
    <property type="match status" value="1"/>
</dbReference>
<evidence type="ECO:0000256" key="6">
    <source>
        <dbReference type="ARBA" id="ARBA00022622"/>
    </source>
</evidence>
<dbReference type="PANTHER" id="PTHR33048">
    <property type="entry name" value="PTH11-LIKE INTEGRAL MEMBRANE PROTEIN (AFU_ORTHOLOGUE AFUA_5G11245)"/>
    <property type="match status" value="1"/>
</dbReference>
<feature type="chain" id="PRO_5034916333" evidence="15">
    <location>
        <begin position="23"/>
        <end position="329"/>
    </location>
</feature>
<keyword evidence="9 14" id="KW-1133">Transmembrane helix</keyword>
<evidence type="ECO:0000256" key="9">
    <source>
        <dbReference type="ARBA" id="ARBA00022989"/>
    </source>
</evidence>
<dbReference type="Pfam" id="PF05730">
    <property type="entry name" value="CFEM"/>
    <property type="match status" value="1"/>
</dbReference>
<dbReference type="InterPro" id="IPR008427">
    <property type="entry name" value="Extracellular_membr_CFEM_dom"/>
</dbReference>
<evidence type="ECO:0000256" key="10">
    <source>
        <dbReference type="ARBA" id="ARBA00023136"/>
    </source>
</evidence>
<keyword evidence="12" id="KW-0449">Lipoprotein</keyword>
<feature type="transmembrane region" description="Helical" evidence="14">
    <location>
        <begin position="219"/>
        <end position="241"/>
    </location>
</feature>
<comment type="subcellular location">
    <subcellularLocation>
        <location evidence="2">Membrane</location>
        <topology evidence="2">Lipid-anchor</topology>
        <topology evidence="2">GPI-anchor</topology>
    </subcellularLocation>
    <subcellularLocation>
        <location evidence="1">Membrane</location>
        <topology evidence="1">Multi-pass membrane protein</topology>
    </subcellularLocation>
    <subcellularLocation>
        <location evidence="3">Secreted</location>
    </subcellularLocation>
</comment>
<dbReference type="AlphaFoldDB" id="A0A8H5WJW0"/>
<dbReference type="InterPro" id="IPR052337">
    <property type="entry name" value="SAT4-like"/>
</dbReference>
<keyword evidence="10 14" id="KW-0472">Membrane</keyword>
<proteinExistence type="inferred from homology"/>
<reference evidence="18 19" key="1">
    <citation type="submission" date="2020-05" db="EMBL/GenBank/DDBJ databases">
        <title>Identification and distribution of gene clusters putatively required for synthesis of sphingolipid metabolism inhibitors in phylogenetically diverse species of the filamentous fungus Fusarium.</title>
        <authorList>
            <person name="Kim H.-S."/>
            <person name="Busman M."/>
            <person name="Brown D.W."/>
            <person name="Divon H."/>
            <person name="Uhlig S."/>
            <person name="Proctor R.H."/>
        </authorList>
    </citation>
    <scope>NUCLEOTIDE SEQUENCE [LARGE SCALE GENOMIC DNA]</scope>
    <source>
        <strain evidence="18 19">NRRL 20693</strain>
    </source>
</reference>
<evidence type="ECO:0000256" key="8">
    <source>
        <dbReference type="ARBA" id="ARBA00022729"/>
    </source>
</evidence>
<dbReference type="OrthoDB" id="2496787at2759"/>
<dbReference type="PANTHER" id="PTHR33048:SF143">
    <property type="entry name" value="EXTRACELLULAR MEMBRANE PROTEIN CFEM DOMAIN-CONTAINING PROTEIN-RELATED"/>
    <property type="match status" value="1"/>
</dbReference>
<evidence type="ECO:0000256" key="11">
    <source>
        <dbReference type="ARBA" id="ARBA00023157"/>
    </source>
</evidence>
<comment type="similarity">
    <text evidence="13">Belongs to the SAT4 family.</text>
</comment>
<evidence type="ECO:0000256" key="7">
    <source>
        <dbReference type="ARBA" id="ARBA00022692"/>
    </source>
</evidence>
<evidence type="ECO:0000313" key="19">
    <source>
        <dbReference type="Proteomes" id="UP000567885"/>
    </source>
</evidence>
<feature type="domain" description="CFEM" evidence="16">
    <location>
        <begin position="31"/>
        <end position="91"/>
    </location>
</feature>
<name>A0A8H5WJW0_FUSHE</name>
<keyword evidence="5" id="KW-0964">Secreted</keyword>
<evidence type="ECO:0000259" key="16">
    <source>
        <dbReference type="Pfam" id="PF05730"/>
    </source>
</evidence>
<evidence type="ECO:0000256" key="4">
    <source>
        <dbReference type="ARBA" id="ARBA00010031"/>
    </source>
</evidence>
<comment type="caution">
    <text evidence="18">The sequence shown here is derived from an EMBL/GenBank/DDBJ whole genome shotgun (WGS) entry which is preliminary data.</text>
</comment>
<comment type="similarity">
    <text evidence="4">Belongs to the RBT5 family.</text>
</comment>
<protein>
    <submittedName>
        <fullName evidence="18">Integral membrane protein</fullName>
    </submittedName>
</protein>
<evidence type="ECO:0000256" key="1">
    <source>
        <dbReference type="ARBA" id="ARBA00004141"/>
    </source>
</evidence>
<keyword evidence="8 15" id="KW-0732">Signal</keyword>
<dbReference type="EMBL" id="JAAGWQ010000192">
    <property type="protein sequence ID" value="KAF5660679.1"/>
    <property type="molecule type" value="Genomic_DNA"/>
</dbReference>
<feature type="transmembrane region" description="Helical" evidence="14">
    <location>
        <begin position="139"/>
        <end position="166"/>
    </location>
</feature>
<keyword evidence="6" id="KW-0336">GPI-anchor</keyword>
<evidence type="ECO:0000256" key="13">
    <source>
        <dbReference type="ARBA" id="ARBA00038359"/>
    </source>
</evidence>
<evidence type="ECO:0000256" key="15">
    <source>
        <dbReference type="SAM" id="SignalP"/>
    </source>
</evidence>
<keyword evidence="11" id="KW-1015">Disulfide bond</keyword>
<evidence type="ECO:0000313" key="18">
    <source>
        <dbReference type="EMBL" id="KAF5660679.1"/>
    </source>
</evidence>
<dbReference type="GO" id="GO:0098552">
    <property type="term" value="C:side of membrane"/>
    <property type="evidence" value="ECO:0007669"/>
    <property type="project" value="UniProtKB-KW"/>
</dbReference>
<feature type="domain" description="Rhodopsin" evidence="17">
    <location>
        <begin position="120"/>
        <end position="314"/>
    </location>
</feature>
<gene>
    <name evidence="18" type="ORF">FHETE_8842</name>
</gene>
<evidence type="ECO:0000256" key="5">
    <source>
        <dbReference type="ARBA" id="ARBA00022525"/>
    </source>
</evidence>
<dbReference type="Proteomes" id="UP000567885">
    <property type="component" value="Unassembled WGS sequence"/>
</dbReference>
<feature type="transmembrane region" description="Helical" evidence="14">
    <location>
        <begin position="102"/>
        <end position="127"/>
    </location>
</feature>